<organism evidence="2 3">
    <name type="scientific">Candidatus Dechloromonas phosphorivorans</name>
    <dbReference type="NCBI Taxonomy" id="2899244"/>
    <lineage>
        <taxon>Bacteria</taxon>
        <taxon>Pseudomonadati</taxon>
        <taxon>Pseudomonadota</taxon>
        <taxon>Betaproteobacteria</taxon>
        <taxon>Rhodocyclales</taxon>
        <taxon>Azonexaceae</taxon>
        <taxon>Dechloromonas</taxon>
    </lineage>
</organism>
<accession>A0A9D7QJV5</accession>
<evidence type="ECO:0000259" key="1">
    <source>
        <dbReference type="SMART" id="SM00849"/>
    </source>
</evidence>
<dbReference type="Gene3D" id="3.60.15.10">
    <property type="entry name" value="Ribonuclease Z/Hydroxyacylglutathione hydrolase-like"/>
    <property type="match status" value="1"/>
</dbReference>
<dbReference type="InterPro" id="IPR036866">
    <property type="entry name" value="RibonucZ/Hydroxyglut_hydro"/>
</dbReference>
<name>A0A9D7QJV5_9RHOO</name>
<dbReference type="Proteomes" id="UP000808146">
    <property type="component" value="Unassembled WGS sequence"/>
</dbReference>
<dbReference type="PANTHER" id="PTHR42951">
    <property type="entry name" value="METALLO-BETA-LACTAMASE DOMAIN-CONTAINING"/>
    <property type="match status" value="1"/>
</dbReference>
<reference evidence="2" key="1">
    <citation type="submission" date="2020-10" db="EMBL/GenBank/DDBJ databases">
        <title>Connecting structure to function with the recovery of over 1000 high-quality activated sludge metagenome-assembled genomes encoding full-length rRNA genes using long-read sequencing.</title>
        <authorList>
            <person name="Singleton C.M."/>
            <person name="Petriglieri F."/>
            <person name="Kristensen J.M."/>
            <person name="Kirkegaard R.H."/>
            <person name="Michaelsen T.Y."/>
            <person name="Andersen M.H."/>
            <person name="Karst S.M."/>
            <person name="Dueholm M.S."/>
            <person name="Nielsen P.H."/>
            <person name="Albertsen M."/>
        </authorList>
    </citation>
    <scope>NUCLEOTIDE SEQUENCE</scope>
    <source>
        <strain evidence="2">OdNE_18-Q3-R46-58_BAT3C.305</strain>
    </source>
</reference>
<proteinExistence type="predicted"/>
<evidence type="ECO:0000313" key="3">
    <source>
        <dbReference type="Proteomes" id="UP000808146"/>
    </source>
</evidence>
<dbReference type="InterPro" id="IPR037482">
    <property type="entry name" value="ST1585_MBL-fold"/>
</dbReference>
<comment type="caution">
    <text evidence="2">The sequence shown here is derived from an EMBL/GenBank/DDBJ whole genome shotgun (WGS) entry which is preliminary data.</text>
</comment>
<dbReference type="SMART" id="SM00849">
    <property type="entry name" value="Lactamase_B"/>
    <property type="match status" value="1"/>
</dbReference>
<dbReference type="Pfam" id="PF00753">
    <property type="entry name" value="Lactamase_B"/>
    <property type="match status" value="1"/>
</dbReference>
<dbReference type="PANTHER" id="PTHR42951:SF22">
    <property type="entry name" value="METALLO BETA-LACTAMASE SUPERFAMILY LIPOPROTEIN"/>
    <property type="match status" value="1"/>
</dbReference>
<dbReference type="InterPro" id="IPR050855">
    <property type="entry name" value="NDM-1-like"/>
</dbReference>
<dbReference type="AlphaFoldDB" id="A0A9D7QJV5"/>
<dbReference type="SUPFAM" id="SSF56281">
    <property type="entry name" value="Metallo-hydrolase/oxidoreductase"/>
    <property type="match status" value="1"/>
</dbReference>
<protein>
    <submittedName>
        <fullName evidence="2">MBL fold metallo-hydrolase</fullName>
    </submittedName>
</protein>
<dbReference type="InterPro" id="IPR001279">
    <property type="entry name" value="Metallo-B-lactamas"/>
</dbReference>
<dbReference type="CDD" id="cd07726">
    <property type="entry name" value="ST1585-like_MBL-fold"/>
    <property type="match status" value="1"/>
</dbReference>
<gene>
    <name evidence="2" type="ORF">IPN75_01070</name>
</gene>
<evidence type="ECO:0000313" key="2">
    <source>
        <dbReference type="EMBL" id="MBK8889053.1"/>
    </source>
</evidence>
<feature type="domain" description="Metallo-beta-lactamase" evidence="1">
    <location>
        <begin position="23"/>
        <end position="228"/>
    </location>
</feature>
<dbReference type="EMBL" id="JADKBR010000001">
    <property type="protein sequence ID" value="MBK8889053.1"/>
    <property type="molecule type" value="Genomic_DNA"/>
</dbReference>
<sequence length="316" mass="34381">MFDWRDYGNGIVAFDAGYVRPILAAIHIVVEAGRVAFIDTGSNDALPNALAMLDRLGLDAAAVDYVILTHIHLDHAGGAGSMMATFPNARLVVHPRGVRHMAEPARLVAGVTAVYGEEYVRRVYGEIVPVPAARIIAAPDGHVVSLAGRELLCIDTPGHARHHICIVDRRTGGIFSGDMFGLSYREHDVVGRPFIFPTTTPTQFEPAAMHASIDRLLSFTPEAIYLTHYSRVRDVAALGADLHRRLDAIVNIAEGVAGSGEQRHGTLKDELSRFLLAELRAHGCPLPEGRALEIWEADLELDAQGLEVWLDSRQPA</sequence>